<sequence length="140" mass="15528">MTNRNISFIVKDQQPLMLRPTDSVQMACRRMCERNVGAVLVTDSHHHLKGIFTGRDAVQMIGAGGHPAETSLSEVMTPDPDTIGPEHKAIEALHMMCDGGYRHLPVVADGKVVGIVSRSDFKGLELDQFEDEQSLWERIC</sequence>
<dbReference type="Gene3D" id="3.10.580.10">
    <property type="entry name" value="CBS-domain"/>
    <property type="match status" value="1"/>
</dbReference>
<evidence type="ECO:0000313" key="5">
    <source>
        <dbReference type="Proteomes" id="UP000036902"/>
    </source>
</evidence>
<feature type="domain" description="CBS" evidence="3">
    <location>
        <begin position="76"/>
        <end position="132"/>
    </location>
</feature>
<organism evidence="4 5">
    <name type="scientific">Thauera humireducens</name>
    <dbReference type="NCBI Taxonomy" id="1134435"/>
    <lineage>
        <taxon>Bacteria</taxon>
        <taxon>Pseudomonadati</taxon>
        <taxon>Pseudomonadota</taxon>
        <taxon>Betaproteobacteria</taxon>
        <taxon>Rhodocyclales</taxon>
        <taxon>Zoogloeaceae</taxon>
        <taxon>Thauera</taxon>
    </lineage>
</organism>
<keyword evidence="5" id="KW-1185">Reference proteome</keyword>
<evidence type="ECO:0000256" key="1">
    <source>
        <dbReference type="ARBA" id="ARBA00022737"/>
    </source>
</evidence>
<dbReference type="Proteomes" id="UP000036902">
    <property type="component" value="Chromosome"/>
</dbReference>
<dbReference type="InterPro" id="IPR051462">
    <property type="entry name" value="CBS_domain-containing"/>
</dbReference>
<dbReference type="PANTHER" id="PTHR48108:SF26">
    <property type="entry name" value="CBS DOMAIN-CONTAINING PROTEIN DDB_G0289609"/>
    <property type="match status" value="1"/>
</dbReference>
<keyword evidence="2" id="KW-0129">CBS domain</keyword>
<keyword evidence="1" id="KW-0677">Repeat</keyword>
<evidence type="ECO:0000259" key="3">
    <source>
        <dbReference type="PROSITE" id="PS51371"/>
    </source>
</evidence>
<evidence type="ECO:0000256" key="2">
    <source>
        <dbReference type="PROSITE-ProRule" id="PRU00703"/>
    </source>
</evidence>
<dbReference type="EMBL" id="CP014646">
    <property type="protein sequence ID" value="AMO37642.1"/>
    <property type="molecule type" value="Genomic_DNA"/>
</dbReference>
<dbReference type="SUPFAM" id="SSF54631">
    <property type="entry name" value="CBS-domain pair"/>
    <property type="match status" value="1"/>
</dbReference>
<accession>A0A127K6R8</accession>
<dbReference type="KEGG" id="thu:AC731_012230"/>
<evidence type="ECO:0000313" key="4">
    <source>
        <dbReference type="EMBL" id="AMO37642.1"/>
    </source>
</evidence>
<reference evidence="5" key="1">
    <citation type="submission" date="2016-03" db="EMBL/GenBank/DDBJ databases">
        <authorList>
            <person name="Ma C."/>
            <person name="Zhou S."/>
            <person name="Yang G."/>
        </authorList>
    </citation>
    <scope>NUCLEOTIDE SEQUENCE [LARGE SCALE GENOMIC DNA]</scope>
    <source>
        <strain evidence="5">SgZ-1</strain>
    </source>
</reference>
<dbReference type="PANTHER" id="PTHR48108">
    <property type="entry name" value="CBS DOMAIN-CONTAINING PROTEIN CBSX2, CHLOROPLASTIC"/>
    <property type="match status" value="1"/>
</dbReference>
<dbReference type="RefSeq" id="WP_004264477.1">
    <property type="nucleotide sequence ID" value="NZ_CP014646.1"/>
</dbReference>
<dbReference type="AlphaFoldDB" id="A0A127K6R8"/>
<proteinExistence type="predicted"/>
<dbReference type="PROSITE" id="PS51371">
    <property type="entry name" value="CBS"/>
    <property type="match status" value="2"/>
</dbReference>
<dbReference type="InterPro" id="IPR046342">
    <property type="entry name" value="CBS_dom_sf"/>
</dbReference>
<feature type="domain" description="CBS" evidence="3">
    <location>
        <begin position="9"/>
        <end position="69"/>
    </location>
</feature>
<dbReference type="InterPro" id="IPR000644">
    <property type="entry name" value="CBS_dom"/>
</dbReference>
<dbReference type="SMART" id="SM00116">
    <property type="entry name" value="CBS"/>
    <property type="match status" value="2"/>
</dbReference>
<dbReference type="Pfam" id="PF00571">
    <property type="entry name" value="CBS"/>
    <property type="match status" value="2"/>
</dbReference>
<name>A0A127K6R8_9RHOO</name>
<gene>
    <name evidence="4" type="ORF">AC731_012230</name>
</gene>
<protein>
    <submittedName>
        <fullName evidence="4">Signal transduction protein</fullName>
    </submittedName>
</protein>
<dbReference type="STRING" id="1134435.AC731_012230"/>